<feature type="region of interest" description="Disordered" evidence="19">
    <location>
        <begin position="853"/>
        <end position="918"/>
    </location>
</feature>
<dbReference type="CDD" id="cd13714">
    <property type="entry name" value="PBP2_iGluR_Kainate"/>
    <property type="match status" value="1"/>
</dbReference>
<feature type="signal peptide" evidence="21">
    <location>
        <begin position="1"/>
        <end position="15"/>
    </location>
</feature>
<feature type="binding site" evidence="16">
    <location>
        <position position="490"/>
    </location>
    <ligand>
        <name>L-glutamate</name>
        <dbReference type="ChEBI" id="CHEBI:29985"/>
    </ligand>
</feature>
<evidence type="ECO:0000256" key="10">
    <source>
        <dbReference type="ARBA" id="ARBA00023170"/>
    </source>
</evidence>
<feature type="transmembrane region" description="Helical" evidence="20">
    <location>
        <begin position="584"/>
        <end position="605"/>
    </location>
</feature>
<dbReference type="OrthoDB" id="5984008at2759"/>
<feature type="domain" description="Ionotropic glutamate receptor C-terminal" evidence="22">
    <location>
        <begin position="405"/>
        <end position="771"/>
    </location>
</feature>
<dbReference type="PANTHER" id="PTHR18966">
    <property type="entry name" value="IONOTROPIC GLUTAMATE RECEPTOR"/>
    <property type="match status" value="1"/>
</dbReference>
<dbReference type="GO" id="GO:0038023">
    <property type="term" value="F:signaling receptor activity"/>
    <property type="evidence" value="ECO:0007669"/>
    <property type="project" value="InterPro"/>
</dbReference>
<dbReference type="InterPro" id="IPR001320">
    <property type="entry name" value="Iontro_rcpt_C"/>
</dbReference>
<dbReference type="SMART" id="SM00079">
    <property type="entry name" value="PBPe"/>
    <property type="match status" value="1"/>
</dbReference>
<dbReference type="GO" id="GO:0015276">
    <property type="term" value="F:ligand-gated monoatomic ion channel activity"/>
    <property type="evidence" value="ECO:0007669"/>
    <property type="project" value="InterPro"/>
</dbReference>
<dbReference type="FunFam" id="3.40.190.10:FF:000061">
    <property type="entry name" value="Glutamate receptor, ionotropic kainate"/>
    <property type="match status" value="1"/>
</dbReference>
<dbReference type="InterPro" id="IPR015683">
    <property type="entry name" value="Ionotropic_Glu_rcpt"/>
</dbReference>
<dbReference type="RefSeq" id="XP_028041185.1">
    <property type="nucleotide sequence ID" value="XM_028185384.1"/>
</dbReference>
<evidence type="ECO:0000256" key="9">
    <source>
        <dbReference type="ARBA" id="ARBA00023136"/>
    </source>
</evidence>
<evidence type="ECO:0000256" key="6">
    <source>
        <dbReference type="ARBA" id="ARBA00022989"/>
    </source>
</evidence>
<evidence type="ECO:0000259" key="22">
    <source>
        <dbReference type="SMART" id="SM00079"/>
    </source>
</evidence>
<evidence type="ECO:0000256" key="1">
    <source>
        <dbReference type="ARBA" id="ARBA00004651"/>
    </source>
</evidence>
<evidence type="ECO:0000256" key="12">
    <source>
        <dbReference type="ARBA" id="ARBA00023257"/>
    </source>
</evidence>
<gene>
    <name evidence="25" type="primary">LOC114251194</name>
</gene>
<feature type="disulfide bond" evidence="18">
    <location>
        <begin position="720"/>
        <end position="778"/>
    </location>
</feature>
<evidence type="ECO:0000313" key="25">
    <source>
        <dbReference type="RefSeq" id="XP_028041185.1"/>
    </source>
</evidence>
<protein>
    <submittedName>
        <fullName evidence="25">Glutamate receptor ionotropic, kainate 2-like</fullName>
    </submittedName>
</protein>
<dbReference type="Gene3D" id="3.40.190.10">
    <property type="entry name" value="Periplasmic binding protein-like II"/>
    <property type="match status" value="1"/>
</dbReference>
<accession>A0A6J2KGN5</accession>
<dbReference type="Pfam" id="PF10613">
    <property type="entry name" value="Lig_chan-Glu_bd"/>
    <property type="match status" value="1"/>
</dbReference>
<evidence type="ECO:0000313" key="24">
    <source>
        <dbReference type="Proteomes" id="UP000504629"/>
    </source>
</evidence>
<dbReference type="SUPFAM" id="SSF53850">
    <property type="entry name" value="Periplasmic binding protein-like II"/>
    <property type="match status" value="1"/>
</dbReference>
<dbReference type="PRINTS" id="PR00177">
    <property type="entry name" value="NMDARECEPTOR"/>
</dbReference>
<dbReference type="Proteomes" id="UP000504629">
    <property type="component" value="Unplaced"/>
</dbReference>
<comment type="subcellular location">
    <subcellularLocation>
        <location evidence="1">Cell membrane</location>
        <topology evidence="1">Multi-pass membrane protein</topology>
    </subcellularLocation>
    <subcellularLocation>
        <location evidence="15">Postsynaptic cell membrane</location>
    </subcellularLocation>
</comment>
<dbReference type="AlphaFoldDB" id="A0A6J2KGN5"/>
<evidence type="ECO:0000256" key="7">
    <source>
        <dbReference type="ARBA" id="ARBA00023018"/>
    </source>
</evidence>
<keyword evidence="10" id="KW-0675">Receptor</keyword>
<feature type="site" description="Interaction with the cone snail toxin Con-ikot-ikot" evidence="17">
    <location>
        <position position="668"/>
    </location>
</feature>
<feature type="site" description="Crucial to convey clamshell closure to channel opening" evidence="17">
    <location>
        <position position="640"/>
    </location>
</feature>
<keyword evidence="5 20" id="KW-0812">Transmembrane</keyword>
<evidence type="ECO:0000256" key="20">
    <source>
        <dbReference type="SAM" id="Phobius"/>
    </source>
</evidence>
<evidence type="ECO:0000256" key="21">
    <source>
        <dbReference type="SAM" id="SignalP"/>
    </source>
</evidence>
<dbReference type="InterPro" id="IPR028082">
    <property type="entry name" value="Peripla_BP_I"/>
</dbReference>
<keyword evidence="18" id="KW-1015">Disulfide bond</keyword>
<name>A0A6J2KGN5_BOMMA</name>
<evidence type="ECO:0000256" key="15">
    <source>
        <dbReference type="ARBA" id="ARBA00034100"/>
    </source>
</evidence>
<dbReference type="GeneID" id="114251194"/>
<dbReference type="InterPro" id="IPR001828">
    <property type="entry name" value="ANF_lig-bd_rcpt"/>
</dbReference>
<feature type="domain" description="Ionotropic glutamate receptor L-glutamate and glycine-binding" evidence="23">
    <location>
        <begin position="413"/>
        <end position="478"/>
    </location>
</feature>
<evidence type="ECO:0000256" key="13">
    <source>
        <dbReference type="ARBA" id="ARBA00023286"/>
    </source>
</evidence>
<feature type="compositionally biased region" description="Basic and acidic residues" evidence="19">
    <location>
        <begin position="869"/>
        <end position="884"/>
    </location>
</feature>
<dbReference type="InterPro" id="IPR001508">
    <property type="entry name" value="Iono_Glu_rcpt_met"/>
</dbReference>
<keyword evidence="6 20" id="KW-1133">Transmembrane helix</keyword>
<feature type="binding site" evidence="16">
    <location>
        <position position="708"/>
    </location>
    <ligand>
        <name>L-glutamate</name>
        <dbReference type="ChEBI" id="CHEBI:29985"/>
    </ligand>
</feature>
<keyword evidence="12" id="KW-0628">Postsynaptic cell membrane</keyword>
<evidence type="ECO:0000256" key="17">
    <source>
        <dbReference type="PIRSR" id="PIRSR601508-2"/>
    </source>
</evidence>
<keyword evidence="11" id="KW-0325">Glycoprotein</keyword>
<feature type="binding site" evidence="16">
    <location>
        <position position="663"/>
    </location>
    <ligand>
        <name>L-glutamate</name>
        <dbReference type="ChEBI" id="CHEBI:29985"/>
    </ligand>
</feature>
<keyword evidence="24" id="KW-1185">Reference proteome</keyword>
<dbReference type="Gene3D" id="3.40.50.2300">
    <property type="match status" value="2"/>
</dbReference>
<sequence>MFAAAVVCWLGAVAALQVQIGVVEQQPMLAQQLAVSAETALLELRDEPRVKVAPVEPEEPLALAAHLCALAEEGVAAVLTGGTARSARLLAAAAARAGVPLLLADSAPKNHTWEVLALYPDNRVLAQACADLCKEKGWKRAVFLHAGEAEVAALIAPDAEPLALVVRHLPPPDDAALLRNLMLVLKKLSVTNFIVWCDAECSLRVLDVAQRVGLLSDRHSYIMLSLDLHTQPLADYSHGGANITALRLFEPQSKDVQHMMTLWERQYGARLGDEASLAGPERSVPTALPLAYQASSLVAKALRALNLPPGAPASCQVGLGAFHADTLLNYLRSEEWTSGSGMGGELSWEVDGWRHEVQLQVAELARGGWLEPAGLWAPRVGVTWQRPDEPRNSMPDYSMTNRTFTFLIARIKPYIMRQESTLRLAGNAQYEGFCIELIEKLAAMLKFNYTFVEQEDGEYGIYNNTLGKWTGMLGRLIEDKDIDFAITDLTITSEREKAVDFTTPFMNLGISILFGTPEPAPPKLFAFMLPFSNAVWICLGFAYLGTSLVLYVVGRLCHEEWQNPYPCIEDPPALENQFTLANALWFNLGAVLLQGSEIAPVAYGTRAVASVWWLFALVITSSYTANLATLLASKSSTDLIHNVEELANNNLGIKYGAKKGGSTYNFFKNSQNPTYHKMYEQMSKEPMPLSNEIGIKKVENEKYAFLMESTSIEYETERNCKVQKVGGLLDRKGYGIAMKKDSSYRQELNLALLNLQEAGVLREMMHTWWMEKNGGGACKEDETRENQELRIKNFLGLFVVLVVGCVLGVLVSCCDLAWAARRQRGPSESFWQRFWTELRFVFRFEQSVKPLQGPLIPDSPVSQQSEGAEECRTEREETGSERARAAPRTSSAARRRSSMHAASLRIARHTTRDSTTPH</sequence>
<keyword evidence="3" id="KW-0813">Transport</keyword>
<evidence type="ECO:0000256" key="3">
    <source>
        <dbReference type="ARBA" id="ARBA00022448"/>
    </source>
</evidence>
<keyword evidence="4" id="KW-1003">Cell membrane</keyword>
<feature type="transmembrane region" description="Helical" evidence="20">
    <location>
        <begin position="534"/>
        <end position="553"/>
    </location>
</feature>
<feature type="binding site" evidence="16">
    <location>
        <position position="495"/>
    </location>
    <ligand>
        <name>L-glutamate</name>
        <dbReference type="ChEBI" id="CHEBI:29985"/>
    </ligand>
</feature>
<dbReference type="SUPFAM" id="SSF53822">
    <property type="entry name" value="Periplasmic binding protein-like I"/>
    <property type="match status" value="1"/>
</dbReference>
<feature type="disulfide bond" evidence="18">
    <location>
        <begin position="68"/>
        <end position="315"/>
    </location>
</feature>
<evidence type="ECO:0000256" key="18">
    <source>
        <dbReference type="PIRSR" id="PIRSR601508-3"/>
    </source>
</evidence>
<dbReference type="SMART" id="SM00918">
    <property type="entry name" value="Lig_chan-Glu_bd"/>
    <property type="match status" value="1"/>
</dbReference>
<proteinExistence type="inferred from homology"/>
<dbReference type="KEGG" id="bman:114251194"/>
<evidence type="ECO:0000256" key="16">
    <source>
        <dbReference type="PIRSR" id="PIRSR601508-1"/>
    </source>
</evidence>
<keyword evidence="13" id="KW-1071">Ligand-gated ion channel</keyword>
<feature type="binding site" evidence="16">
    <location>
        <position position="662"/>
    </location>
    <ligand>
        <name>L-glutamate</name>
        <dbReference type="ChEBI" id="CHEBI:29985"/>
    </ligand>
</feature>
<dbReference type="Pfam" id="PF01094">
    <property type="entry name" value="ANF_receptor"/>
    <property type="match status" value="1"/>
</dbReference>
<keyword evidence="9 20" id="KW-0472">Membrane</keyword>
<dbReference type="Gene3D" id="1.10.287.70">
    <property type="match status" value="1"/>
</dbReference>
<dbReference type="GO" id="GO:0045211">
    <property type="term" value="C:postsynaptic membrane"/>
    <property type="evidence" value="ECO:0007669"/>
    <property type="project" value="UniProtKB-SubCell"/>
</dbReference>
<feature type="chain" id="PRO_5027055317" evidence="21">
    <location>
        <begin position="16"/>
        <end position="918"/>
    </location>
</feature>
<dbReference type="FunFam" id="3.40.190.10:FF:000178">
    <property type="entry name" value="Glutamate receptor subunit"/>
    <property type="match status" value="1"/>
</dbReference>
<keyword evidence="21" id="KW-0732">Signal</keyword>
<keyword evidence="8" id="KW-0406">Ion transport</keyword>
<dbReference type="FunFam" id="1.10.287.70:FF:000105">
    <property type="entry name" value="Eye-enriched kainate receptor, isoform A"/>
    <property type="match status" value="1"/>
</dbReference>
<evidence type="ECO:0000256" key="8">
    <source>
        <dbReference type="ARBA" id="ARBA00023065"/>
    </source>
</evidence>
<evidence type="ECO:0000256" key="4">
    <source>
        <dbReference type="ARBA" id="ARBA00022475"/>
    </source>
</evidence>
<evidence type="ECO:0000256" key="2">
    <source>
        <dbReference type="ARBA" id="ARBA00008685"/>
    </source>
</evidence>
<feature type="transmembrane region" description="Helical" evidence="20">
    <location>
        <begin position="794"/>
        <end position="820"/>
    </location>
</feature>
<evidence type="ECO:0000256" key="14">
    <source>
        <dbReference type="ARBA" id="ARBA00023303"/>
    </source>
</evidence>
<evidence type="ECO:0000256" key="11">
    <source>
        <dbReference type="ARBA" id="ARBA00023180"/>
    </source>
</evidence>
<feature type="transmembrane region" description="Helical" evidence="20">
    <location>
        <begin position="611"/>
        <end position="632"/>
    </location>
</feature>
<evidence type="ECO:0000256" key="19">
    <source>
        <dbReference type="SAM" id="MobiDB-lite"/>
    </source>
</evidence>
<dbReference type="Pfam" id="PF00060">
    <property type="entry name" value="Lig_chan"/>
    <property type="match status" value="1"/>
</dbReference>
<reference evidence="25" key="1">
    <citation type="submission" date="2025-08" db="UniProtKB">
        <authorList>
            <consortium name="RefSeq"/>
        </authorList>
    </citation>
    <scope>IDENTIFICATION</scope>
    <source>
        <tissue evidence="25">Silk gland</tissue>
    </source>
</reference>
<keyword evidence="14" id="KW-0407">Ion channel</keyword>
<keyword evidence="7" id="KW-0770">Synapse</keyword>
<evidence type="ECO:0000259" key="23">
    <source>
        <dbReference type="SMART" id="SM00918"/>
    </source>
</evidence>
<comment type="similarity">
    <text evidence="2">Belongs to the glutamate-gated ion channel (TC 1.A.10.1) family.</text>
</comment>
<organism evidence="24 25">
    <name type="scientific">Bombyx mandarina</name>
    <name type="common">Wild silk moth</name>
    <name type="synonym">Wild silkworm</name>
    <dbReference type="NCBI Taxonomy" id="7092"/>
    <lineage>
        <taxon>Eukaryota</taxon>
        <taxon>Metazoa</taxon>
        <taxon>Ecdysozoa</taxon>
        <taxon>Arthropoda</taxon>
        <taxon>Hexapoda</taxon>
        <taxon>Insecta</taxon>
        <taxon>Pterygota</taxon>
        <taxon>Neoptera</taxon>
        <taxon>Endopterygota</taxon>
        <taxon>Lepidoptera</taxon>
        <taxon>Glossata</taxon>
        <taxon>Ditrysia</taxon>
        <taxon>Bombycoidea</taxon>
        <taxon>Bombycidae</taxon>
        <taxon>Bombycinae</taxon>
        <taxon>Bombyx</taxon>
    </lineage>
</organism>
<evidence type="ECO:0000256" key="5">
    <source>
        <dbReference type="ARBA" id="ARBA00022692"/>
    </source>
</evidence>
<dbReference type="InterPro" id="IPR019594">
    <property type="entry name" value="Glu/Gly-bd"/>
</dbReference>